<dbReference type="InterPro" id="IPR006311">
    <property type="entry name" value="TAT_signal"/>
</dbReference>
<feature type="compositionally biased region" description="Low complexity" evidence="1">
    <location>
        <begin position="159"/>
        <end position="170"/>
    </location>
</feature>
<keyword evidence="3" id="KW-1185">Reference proteome</keyword>
<protein>
    <submittedName>
        <fullName evidence="2">Uncharacterized protein</fullName>
    </submittedName>
</protein>
<dbReference type="AlphaFoldDB" id="A0A5P9P7B7"/>
<dbReference type="EMBL" id="CP045488">
    <property type="protein sequence ID" value="QFU84035.1"/>
    <property type="molecule type" value="Genomic_DNA"/>
</dbReference>
<gene>
    <name evidence="2" type="ORF">GCU68_16570</name>
</gene>
<feature type="compositionally biased region" description="Acidic residues" evidence="1">
    <location>
        <begin position="96"/>
        <end position="108"/>
    </location>
</feature>
<dbReference type="GeneID" id="42302692"/>
<evidence type="ECO:0000313" key="3">
    <source>
        <dbReference type="Proteomes" id="UP000326170"/>
    </source>
</evidence>
<dbReference type="OrthoDB" id="187751at2157"/>
<feature type="region of interest" description="Disordered" evidence="1">
    <location>
        <begin position="143"/>
        <end position="192"/>
    </location>
</feature>
<proteinExistence type="predicted"/>
<accession>A0A5P9P7B7</accession>
<dbReference type="Proteomes" id="UP000326170">
    <property type="component" value="Chromosome"/>
</dbReference>
<name>A0A5P9P7B7_9EURY</name>
<dbReference type="KEGG" id="nas:GCU68_16570"/>
<sequence>MSKLPTRRGFLALTGSGAAASLAGCSQLGLTDQSNGEAGDAVTLAVAPDEEALASLEEEIRAEIDNGTLSEQEAQAEFQERQVELMNETMTTFEESAADSDVTVEESTPEYGLARATGSDEAIMSLLRNGEVSGIYPGEQYDQFIEQQRQREQQREQQQELIEQQQQAQEEGNETVDDDSGTDADAGNETDE</sequence>
<organism evidence="2 3">
    <name type="scientific">Natronorubrum aibiense</name>
    <dbReference type="NCBI Taxonomy" id="348826"/>
    <lineage>
        <taxon>Archaea</taxon>
        <taxon>Methanobacteriati</taxon>
        <taxon>Methanobacteriota</taxon>
        <taxon>Stenosarchaea group</taxon>
        <taxon>Halobacteria</taxon>
        <taxon>Halobacteriales</taxon>
        <taxon>Natrialbaceae</taxon>
        <taxon>Natronorubrum</taxon>
    </lineage>
</organism>
<dbReference type="PROSITE" id="PS51318">
    <property type="entry name" value="TAT"/>
    <property type="match status" value="1"/>
</dbReference>
<evidence type="ECO:0000313" key="2">
    <source>
        <dbReference type="EMBL" id="QFU84035.1"/>
    </source>
</evidence>
<feature type="compositionally biased region" description="Acidic residues" evidence="1">
    <location>
        <begin position="171"/>
        <end position="192"/>
    </location>
</feature>
<feature type="compositionally biased region" description="Basic and acidic residues" evidence="1">
    <location>
        <begin position="148"/>
        <end position="158"/>
    </location>
</feature>
<evidence type="ECO:0000256" key="1">
    <source>
        <dbReference type="SAM" id="MobiDB-lite"/>
    </source>
</evidence>
<dbReference type="RefSeq" id="WP_152943469.1">
    <property type="nucleotide sequence ID" value="NZ_CP045488.1"/>
</dbReference>
<feature type="region of interest" description="Disordered" evidence="1">
    <location>
        <begin position="95"/>
        <end position="118"/>
    </location>
</feature>
<reference evidence="2 3" key="1">
    <citation type="journal article" date="2007" name="Int. J. Syst. Evol. Microbiol.">
        <title>Natronorubrum sulfidifaciens sp. nov., an extremely haloalkaliphilic archaeon isolated from Aiding salt lake in Xin-Jiang, China.</title>
        <authorList>
            <person name="Cui H.L."/>
            <person name="Tohty D."/>
            <person name="Liu H.C."/>
            <person name="Liu S.J."/>
            <person name="Oren A."/>
            <person name="Zhou P.J."/>
        </authorList>
    </citation>
    <scope>NUCLEOTIDE SEQUENCE [LARGE SCALE GENOMIC DNA]</scope>
    <source>
        <strain evidence="2 3">7-3</strain>
    </source>
</reference>
<dbReference type="PROSITE" id="PS51257">
    <property type="entry name" value="PROKAR_LIPOPROTEIN"/>
    <property type="match status" value="1"/>
</dbReference>